<dbReference type="RefSeq" id="WP_123532750.1">
    <property type="nucleotide sequence ID" value="NZ_CABVHX010000024.1"/>
</dbReference>
<protein>
    <recommendedName>
        <fullName evidence="6">DUF3077 domain-containing protein</fullName>
    </recommendedName>
</protein>
<evidence type="ECO:0008006" key="6">
    <source>
        <dbReference type="Google" id="ProtNLM"/>
    </source>
</evidence>
<dbReference type="EMBL" id="MOBU01000009">
    <property type="protein sequence ID" value="RON68109.1"/>
    <property type="molecule type" value="Genomic_DNA"/>
</dbReference>
<evidence type="ECO:0000256" key="1">
    <source>
        <dbReference type="SAM" id="MobiDB-lite"/>
    </source>
</evidence>
<sequence length="128" mass="13865">MFKVTPNPPENTGTPAEESLDTATLDKEAADRAFAHYFPPTNDKQSKRRKGRLFTVSNDIDSEALLANASEDMLSISAIAAKLADDVEGPNRSVALALSRIADGAQLMVERALDHLEELIAARQEAKT</sequence>
<dbReference type="Proteomes" id="UP000285757">
    <property type="component" value="Unassembled WGS sequence"/>
</dbReference>
<reference evidence="2 4" key="1">
    <citation type="submission" date="2016-10" db="EMBL/GenBank/DDBJ databases">
        <title>Comparative genome analysis of multiple Pseudomonas spp. focuses on biocontrol and plant growth promoting traits.</title>
        <authorList>
            <person name="Tao X.-Y."/>
            <person name="Taylor C.G."/>
        </authorList>
    </citation>
    <scope>NUCLEOTIDE SEQUENCE [LARGE SCALE GENOMIC DNA]</scope>
    <source>
        <strain evidence="2 4">24D3</strain>
    </source>
</reference>
<reference evidence="3 5" key="2">
    <citation type="submission" date="2019-09" db="EMBL/GenBank/DDBJ databases">
        <authorList>
            <person name="Chandra G."/>
            <person name="Truman W A."/>
        </authorList>
    </citation>
    <scope>NUCLEOTIDE SEQUENCE [LARGE SCALE GENOMIC DNA]</scope>
    <source>
        <strain evidence="3">PS718</strain>
    </source>
</reference>
<dbReference type="Proteomes" id="UP000325375">
    <property type="component" value="Unassembled WGS sequence"/>
</dbReference>
<evidence type="ECO:0000313" key="3">
    <source>
        <dbReference type="EMBL" id="VVO24320.1"/>
    </source>
</evidence>
<feature type="region of interest" description="Disordered" evidence="1">
    <location>
        <begin position="1"/>
        <end position="22"/>
    </location>
</feature>
<accession>A0A423LIH1</accession>
<proteinExistence type="predicted"/>
<evidence type="ECO:0000313" key="2">
    <source>
        <dbReference type="EMBL" id="RON68109.1"/>
    </source>
</evidence>
<dbReference type="AlphaFoldDB" id="A0A423LIH1"/>
<name>A0A423LIH1_PSEFL</name>
<dbReference type="Pfam" id="PF19619">
    <property type="entry name" value="DUF6124"/>
    <property type="match status" value="1"/>
</dbReference>
<gene>
    <name evidence="2" type="ORF">BK671_14325</name>
    <name evidence="3" type="ORF">PS718_04469</name>
</gene>
<organism evidence="2 4">
    <name type="scientific">Pseudomonas fluorescens</name>
    <dbReference type="NCBI Taxonomy" id="294"/>
    <lineage>
        <taxon>Bacteria</taxon>
        <taxon>Pseudomonadati</taxon>
        <taxon>Pseudomonadota</taxon>
        <taxon>Gammaproteobacteria</taxon>
        <taxon>Pseudomonadales</taxon>
        <taxon>Pseudomonadaceae</taxon>
        <taxon>Pseudomonas</taxon>
    </lineage>
</organism>
<evidence type="ECO:0000313" key="5">
    <source>
        <dbReference type="Proteomes" id="UP000325375"/>
    </source>
</evidence>
<dbReference type="EMBL" id="CABVHX010000024">
    <property type="protein sequence ID" value="VVO24320.1"/>
    <property type="molecule type" value="Genomic_DNA"/>
</dbReference>
<evidence type="ECO:0000313" key="4">
    <source>
        <dbReference type="Proteomes" id="UP000285757"/>
    </source>
</evidence>